<dbReference type="Pfam" id="PF10027">
    <property type="entry name" value="DUF2269"/>
    <property type="match status" value="1"/>
</dbReference>
<organism evidence="2 3">
    <name type="scientific">Nakamurella leprariae</name>
    <dbReference type="NCBI Taxonomy" id="2803911"/>
    <lineage>
        <taxon>Bacteria</taxon>
        <taxon>Bacillati</taxon>
        <taxon>Actinomycetota</taxon>
        <taxon>Actinomycetes</taxon>
        <taxon>Nakamurellales</taxon>
        <taxon>Nakamurellaceae</taxon>
        <taxon>Nakamurella</taxon>
    </lineage>
</organism>
<feature type="transmembrane region" description="Helical" evidence="1">
    <location>
        <begin position="47"/>
        <end position="67"/>
    </location>
</feature>
<dbReference type="Proteomes" id="UP000663792">
    <property type="component" value="Unassembled WGS sequence"/>
</dbReference>
<keyword evidence="1" id="KW-1133">Transmembrane helix</keyword>
<dbReference type="InterPro" id="IPR018729">
    <property type="entry name" value="DUF2269_transmembrane"/>
</dbReference>
<evidence type="ECO:0000313" key="2">
    <source>
        <dbReference type="EMBL" id="MBM9467040.1"/>
    </source>
</evidence>
<feature type="transmembrane region" description="Helical" evidence="1">
    <location>
        <begin position="151"/>
        <end position="171"/>
    </location>
</feature>
<proteinExistence type="predicted"/>
<dbReference type="AlphaFoldDB" id="A0A938Y748"/>
<evidence type="ECO:0000313" key="3">
    <source>
        <dbReference type="Proteomes" id="UP000663792"/>
    </source>
</evidence>
<accession>A0A938Y748</accession>
<evidence type="ECO:0000256" key="1">
    <source>
        <dbReference type="SAM" id="Phobius"/>
    </source>
</evidence>
<reference evidence="2" key="1">
    <citation type="submission" date="2021-01" db="EMBL/GenBank/DDBJ databases">
        <title>YIM 132084 draft genome.</title>
        <authorList>
            <person name="An D."/>
        </authorList>
    </citation>
    <scope>NUCLEOTIDE SEQUENCE</scope>
    <source>
        <strain evidence="2">YIM 132084</strain>
    </source>
</reference>
<dbReference type="EMBL" id="JAERWK010000008">
    <property type="protein sequence ID" value="MBM9467040.1"/>
    <property type="molecule type" value="Genomic_DNA"/>
</dbReference>
<name>A0A938Y748_9ACTN</name>
<gene>
    <name evidence="2" type="ORF">JL106_07045</name>
</gene>
<keyword evidence="1" id="KW-0472">Membrane</keyword>
<dbReference type="RefSeq" id="WP_205259963.1">
    <property type="nucleotide sequence ID" value="NZ_JAERWK010000008.1"/>
</dbReference>
<protein>
    <submittedName>
        <fullName evidence="2">DUF2269 family protein</fullName>
    </submittedName>
</protein>
<feature type="transmembrane region" description="Helical" evidence="1">
    <location>
        <begin position="6"/>
        <end position="26"/>
    </location>
</feature>
<keyword evidence="3" id="KW-1185">Reference proteome</keyword>
<feature type="transmembrane region" description="Helical" evidence="1">
    <location>
        <begin position="79"/>
        <end position="99"/>
    </location>
</feature>
<comment type="caution">
    <text evidence="2">The sequence shown here is derived from an EMBL/GenBank/DDBJ whole genome shotgun (WGS) entry which is preliminary data.</text>
</comment>
<keyword evidence="1" id="KW-0812">Transmembrane</keyword>
<sequence>MYTLIVVLHVVLAVFIVGPMAILPMTGLRALRSGQGEQVATLATSTYVLTAASLVVALLGFAAVGLAPDSWDLSVTTPWVLASIIVYVVAALLNLLVVVPAMRVAAADLAALTTSGSGAGPLLVTEGTAVPAQGLDDAADATARPVGYARISATSGIVSVLLVVVTVLMVWRPGS</sequence>